<dbReference type="Gramene" id="MELO3C004486.2.1">
    <property type="protein sequence ID" value="MELO3C004486.2.1"/>
    <property type="gene ID" value="MELO3C004486.2"/>
</dbReference>
<accession>A0A9I9CJC8</accession>
<dbReference type="PROSITE" id="PS00213">
    <property type="entry name" value="LIPOCALIN"/>
    <property type="match status" value="1"/>
</dbReference>
<reference evidence="3" key="1">
    <citation type="submission" date="2023-03" db="UniProtKB">
        <authorList>
            <consortium name="EnsemblPlants"/>
        </authorList>
    </citation>
    <scope>IDENTIFICATION</scope>
</reference>
<dbReference type="InterPro" id="IPR022272">
    <property type="entry name" value="Lipocalin_CS"/>
</dbReference>
<dbReference type="GO" id="GO:0006629">
    <property type="term" value="P:lipid metabolic process"/>
    <property type="evidence" value="ECO:0007669"/>
    <property type="project" value="TreeGrafter"/>
</dbReference>
<dbReference type="PANTHER" id="PTHR10612:SF34">
    <property type="entry name" value="APOLIPOPROTEIN D"/>
    <property type="match status" value="1"/>
</dbReference>
<dbReference type="EnsemblPlants" id="MELO3C004486.2.1">
    <property type="protein sequence ID" value="MELO3C004486.2.1"/>
    <property type="gene ID" value="MELO3C004486.2"/>
</dbReference>
<dbReference type="Pfam" id="PF08212">
    <property type="entry name" value="Lipocalin_2"/>
    <property type="match status" value="1"/>
</dbReference>
<dbReference type="CDD" id="cd19438">
    <property type="entry name" value="lipocalin_Blc-like"/>
    <property type="match status" value="1"/>
</dbReference>
<dbReference type="PRINTS" id="PR01171">
    <property type="entry name" value="BCTLIPOCALIN"/>
</dbReference>
<feature type="domain" description="Lipocalin/cytosolic fatty-acid binding" evidence="2">
    <location>
        <begin position="12"/>
        <end position="158"/>
    </location>
</feature>
<dbReference type="GO" id="GO:0005737">
    <property type="term" value="C:cytoplasm"/>
    <property type="evidence" value="ECO:0007669"/>
    <property type="project" value="TreeGrafter"/>
</dbReference>
<feature type="compositionally biased region" description="Polar residues" evidence="1">
    <location>
        <begin position="280"/>
        <end position="296"/>
    </location>
</feature>
<dbReference type="SUPFAM" id="SSF50814">
    <property type="entry name" value="Lipocalins"/>
    <property type="match status" value="1"/>
</dbReference>
<dbReference type="GO" id="GO:0000302">
    <property type="term" value="P:response to reactive oxygen species"/>
    <property type="evidence" value="ECO:0007669"/>
    <property type="project" value="TreeGrafter"/>
</dbReference>
<dbReference type="InterPro" id="IPR002446">
    <property type="entry name" value="Lipocalin_bac"/>
</dbReference>
<dbReference type="InterPro" id="IPR000566">
    <property type="entry name" value="Lipocln_cytosolic_FA-bd_dom"/>
</dbReference>
<dbReference type="FunFam" id="2.40.128.20:FF:000009">
    <property type="entry name" value="Temperature-induced lipocalin"/>
    <property type="match status" value="1"/>
</dbReference>
<evidence type="ECO:0000313" key="3">
    <source>
        <dbReference type="EnsemblPlants" id="MELO3C004486.2.1"/>
    </source>
</evidence>
<evidence type="ECO:0000256" key="1">
    <source>
        <dbReference type="SAM" id="MobiDB-lite"/>
    </source>
</evidence>
<feature type="region of interest" description="Disordered" evidence="1">
    <location>
        <begin position="148"/>
        <end position="181"/>
    </location>
</feature>
<feature type="compositionally biased region" description="Basic and acidic residues" evidence="1">
    <location>
        <begin position="330"/>
        <end position="342"/>
    </location>
</feature>
<evidence type="ECO:0000259" key="2">
    <source>
        <dbReference type="Pfam" id="PF08212"/>
    </source>
</evidence>
<dbReference type="InterPro" id="IPR012674">
    <property type="entry name" value="Calycin"/>
</dbReference>
<feature type="compositionally biased region" description="Basic and acidic residues" evidence="1">
    <location>
        <begin position="417"/>
        <end position="426"/>
    </location>
</feature>
<feature type="region of interest" description="Disordered" evidence="1">
    <location>
        <begin position="278"/>
        <end position="381"/>
    </location>
</feature>
<feature type="compositionally biased region" description="Basic and acidic residues" evidence="1">
    <location>
        <begin position="397"/>
        <end position="407"/>
    </location>
</feature>
<protein>
    <recommendedName>
        <fullName evidence="2">Lipocalin/cytosolic fatty-acid binding domain-containing protein</fullName>
    </recommendedName>
</protein>
<dbReference type="InterPro" id="IPR047202">
    <property type="entry name" value="Lipocalin_Blc-like_dom"/>
</dbReference>
<proteinExistence type="predicted"/>
<name>A0A9I9CJC8_CUCME</name>
<sequence>MAKKEMDVMKGVDLKRYMGRWYEIASFPSRFQPKNGANTRATYTLRDERTVNVLNETWVDGKRGFIEGTAVKDNPDSDEAKLKVKFYVPPFLPIIPVVGDYWVLYLDHDYHHALIGQPSRNYLWILCRQNHLDEEIYNQLVEKAKEQGYDVSKLRRTTHTDPPPEGDEGPKDTKGKHSKSLSCGSVTLKNLIQIKRIKEEMQGLRDKKVSKAMEKGGSKNHQSICSAARLLQVSWSSANLQRHPETSLQHRLMLEPEAIHFSAHLQTQIFLDLKPHNNSEAKSTQIPQQFDQCQTHKTTDKHQQNRSQTVSRPPCSSRHAPIGKAQQPKHNREELKRMRDFESEKEDEGGGRKRISTYGKKDSISDRNRRPMSRRGSVGTSIGAVEVAAKVGKVWGDEEKEREEKMKWNRGGIQGRGFEREEGGDR</sequence>
<feature type="region of interest" description="Disordered" evidence="1">
    <location>
        <begin position="397"/>
        <end position="426"/>
    </location>
</feature>
<organism evidence="3">
    <name type="scientific">Cucumis melo</name>
    <name type="common">Muskmelon</name>
    <dbReference type="NCBI Taxonomy" id="3656"/>
    <lineage>
        <taxon>Eukaryota</taxon>
        <taxon>Viridiplantae</taxon>
        <taxon>Streptophyta</taxon>
        <taxon>Embryophyta</taxon>
        <taxon>Tracheophyta</taxon>
        <taxon>Spermatophyta</taxon>
        <taxon>Magnoliopsida</taxon>
        <taxon>eudicotyledons</taxon>
        <taxon>Gunneridae</taxon>
        <taxon>Pentapetalae</taxon>
        <taxon>rosids</taxon>
        <taxon>fabids</taxon>
        <taxon>Cucurbitales</taxon>
        <taxon>Cucurbitaceae</taxon>
        <taxon>Benincaseae</taxon>
        <taxon>Cucumis</taxon>
    </lineage>
</organism>
<dbReference type="PANTHER" id="PTHR10612">
    <property type="entry name" value="APOLIPOPROTEIN D"/>
    <property type="match status" value="1"/>
</dbReference>
<dbReference type="Gene3D" id="2.40.128.20">
    <property type="match status" value="1"/>
</dbReference>
<feature type="compositionally biased region" description="Basic and acidic residues" evidence="1">
    <location>
        <begin position="359"/>
        <end position="369"/>
    </location>
</feature>
<dbReference type="AlphaFoldDB" id="A0A9I9CJC8"/>